<dbReference type="PANTHER" id="PTHR37809">
    <property type="entry name" value="RIBOSOMAL PROTEIN S12 METHYLTHIOTRANSFERASE ACCESSORY FACTOR YCAO"/>
    <property type="match status" value="1"/>
</dbReference>
<organism evidence="2 4">
    <name type="scientific">Rhizobium tibeticum</name>
    <dbReference type="NCBI Taxonomy" id="501024"/>
    <lineage>
        <taxon>Bacteria</taxon>
        <taxon>Pseudomonadati</taxon>
        <taxon>Pseudomonadota</taxon>
        <taxon>Alphaproteobacteria</taxon>
        <taxon>Hyphomicrobiales</taxon>
        <taxon>Rhizobiaceae</taxon>
        <taxon>Rhizobium/Agrobacterium group</taxon>
        <taxon>Rhizobium</taxon>
    </lineage>
</organism>
<dbReference type="Proteomes" id="UP000183063">
    <property type="component" value="Unassembled WGS sequence"/>
</dbReference>
<dbReference type="AlphaFoldDB" id="A0A1H8WE04"/>
<dbReference type="Gene3D" id="3.30.1330.230">
    <property type="match status" value="1"/>
</dbReference>
<dbReference type="EMBL" id="FOCV01000062">
    <property type="protein sequence ID" value="SEP25851.1"/>
    <property type="molecule type" value="Genomic_DNA"/>
</dbReference>
<evidence type="ECO:0000313" key="4">
    <source>
        <dbReference type="Proteomes" id="UP000183063"/>
    </source>
</evidence>
<reference evidence="2" key="2">
    <citation type="submission" date="2016-10" db="EMBL/GenBank/DDBJ databases">
        <authorList>
            <person name="de Groot N.N."/>
        </authorList>
    </citation>
    <scope>NUCLEOTIDE SEQUENCE [LARGE SCALE GENOMIC DNA]</scope>
    <source>
        <strain evidence="2">CCBAU85039</strain>
    </source>
</reference>
<evidence type="ECO:0000259" key="1">
    <source>
        <dbReference type="PROSITE" id="PS51664"/>
    </source>
</evidence>
<dbReference type="Proteomes" id="UP000198939">
    <property type="component" value="Unassembled WGS sequence"/>
</dbReference>
<dbReference type="EMBL" id="FNXB01000076">
    <property type="protein sequence ID" value="SEI20826.1"/>
    <property type="molecule type" value="Genomic_DNA"/>
</dbReference>
<dbReference type="STRING" id="501024.RTCCBAU85039_6481"/>
<sequence length="442" mass="49376">MFSTSSMPEVPAYQTFTFSRPLISSKIGLVSSCLERRASPDRYTTRNWLATGGKKWGRHLAPERVFGGGSANWQWAYASAIGEAVERTSLSNYNPNDFTVLPFEQMPLSFSAAKELLFYLDSQYADPTFPIAKPDFEKPIAWVKGWSLADRAEAYLPASLVYLPYRHLSQEPIFTDLISTGTSCARTKDKAAALAILELVERDAWTMVWETRAKVAEIHPDEIKAVPAVVAAEQNGLQFRAFNLTNDTNIPAVIAIAINETSLPALAIGTAARLSPYEALERAISEAITNWRSTAYLCVNGIRKLDAESLQNRRHTDFSLQSLFYADPQNSHHFSFLLQQNSDYVGVEALVPEQYNQGDLRQLRRLLTDSGHNVCLFNLTQCEAEEVGLYVVRAVSTSLIRQSLGLLRPLAHPRLLNIPKKLGRIAEDLNVKDLLRSSHPFP</sequence>
<evidence type="ECO:0000313" key="5">
    <source>
        <dbReference type="Proteomes" id="UP000198939"/>
    </source>
</evidence>
<reference evidence="4" key="1">
    <citation type="submission" date="2016-10" db="EMBL/GenBank/DDBJ databases">
        <authorList>
            <person name="Wibberg D."/>
        </authorList>
    </citation>
    <scope>NUCLEOTIDE SEQUENCE [LARGE SCALE GENOMIC DNA]</scope>
</reference>
<accession>A0A1H8WE04</accession>
<dbReference type="PANTHER" id="PTHR37809:SF1">
    <property type="entry name" value="RIBOSOMAL PROTEIN S12 METHYLTHIOTRANSFERASE ACCESSORY FACTOR YCAO"/>
    <property type="match status" value="1"/>
</dbReference>
<dbReference type="PROSITE" id="PS51664">
    <property type="entry name" value="YCAO"/>
    <property type="match status" value="1"/>
</dbReference>
<gene>
    <name evidence="2" type="ORF">RTCCBAU85039_6481</name>
    <name evidence="3" type="ORF">SAMN05216228_106216</name>
</gene>
<dbReference type="Gene3D" id="3.30.160.660">
    <property type="match status" value="1"/>
</dbReference>
<dbReference type="InterPro" id="IPR027624">
    <property type="entry name" value="TOMM_cyclo_SagD"/>
</dbReference>
<evidence type="ECO:0000313" key="3">
    <source>
        <dbReference type="EMBL" id="SEP25851.1"/>
    </source>
</evidence>
<dbReference type="InterPro" id="IPR003776">
    <property type="entry name" value="YcaO-like_dom"/>
</dbReference>
<name>A0A1H8WE04_9HYPH</name>
<protein>
    <submittedName>
        <fullName evidence="2">Bacteriocin biosynthesis docking scaffold, SagD family</fullName>
    </submittedName>
    <submittedName>
        <fullName evidence="3">Thiazole/oxazole-forming peptide maturase, SagD family component</fullName>
    </submittedName>
</protein>
<keyword evidence="5" id="KW-1185">Reference proteome</keyword>
<dbReference type="Gene3D" id="3.30.40.250">
    <property type="match status" value="1"/>
</dbReference>
<feature type="domain" description="YcaO" evidence="1">
    <location>
        <begin position="68"/>
        <end position="442"/>
    </location>
</feature>
<dbReference type="NCBIfam" id="TIGR03604">
    <property type="entry name" value="TOMM_cyclo_SagD"/>
    <property type="match status" value="1"/>
</dbReference>
<dbReference type="Pfam" id="PF02624">
    <property type="entry name" value="YcaO"/>
    <property type="match status" value="1"/>
</dbReference>
<reference evidence="3 5" key="3">
    <citation type="submission" date="2016-10" db="EMBL/GenBank/DDBJ databases">
        <authorList>
            <person name="Varghese N."/>
            <person name="Submissions S."/>
        </authorList>
    </citation>
    <scope>NUCLEOTIDE SEQUENCE [LARGE SCALE GENOMIC DNA]</scope>
    <source>
        <strain evidence="3 5">CGMCC 1.7071</strain>
    </source>
</reference>
<evidence type="ECO:0000313" key="2">
    <source>
        <dbReference type="EMBL" id="SEI20826.1"/>
    </source>
</evidence>
<proteinExistence type="predicted"/>